<sequence length="72" mass="8101">MLNGEDLYRGEGLKRQFQCPEVPEIPFEDPFVECFFVEVVCLTLRGLHAMMGDWPSIASDHSSVDTSLPISI</sequence>
<dbReference type="Proteomes" id="UP000266723">
    <property type="component" value="Unassembled WGS sequence"/>
</dbReference>
<evidence type="ECO:0000313" key="2">
    <source>
        <dbReference type="Proteomes" id="UP000266723"/>
    </source>
</evidence>
<proteinExistence type="predicted"/>
<dbReference type="EMBL" id="QGKV02002055">
    <property type="protein sequence ID" value="KAF3498205.1"/>
    <property type="molecule type" value="Genomic_DNA"/>
</dbReference>
<name>A0ABQ7AKV1_BRACR</name>
<keyword evidence="2" id="KW-1185">Reference proteome</keyword>
<comment type="caution">
    <text evidence="1">The sequence shown here is derived from an EMBL/GenBank/DDBJ whole genome shotgun (WGS) entry which is preliminary data.</text>
</comment>
<reference evidence="1 2" key="1">
    <citation type="journal article" date="2020" name="BMC Genomics">
        <title>Intraspecific diversification of the crop wild relative Brassica cretica Lam. using demographic model selection.</title>
        <authorList>
            <person name="Kioukis A."/>
            <person name="Michalopoulou V.A."/>
            <person name="Briers L."/>
            <person name="Pirintsos S."/>
            <person name="Studholme D.J."/>
            <person name="Pavlidis P."/>
            <person name="Sarris P.F."/>
        </authorList>
    </citation>
    <scope>NUCLEOTIDE SEQUENCE [LARGE SCALE GENOMIC DNA]</scope>
    <source>
        <strain evidence="2">cv. PFS-1207/04</strain>
    </source>
</reference>
<protein>
    <submittedName>
        <fullName evidence="1">Uncharacterized protein</fullName>
    </submittedName>
</protein>
<evidence type="ECO:0000313" key="1">
    <source>
        <dbReference type="EMBL" id="KAF3498205.1"/>
    </source>
</evidence>
<gene>
    <name evidence="1" type="ORF">DY000_02055364</name>
</gene>
<accession>A0ABQ7AKV1</accession>
<organism evidence="1 2">
    <name type="scientific">Brassica cretica</name>
    <name type="common">Mustard</name>
    <dbReference type="NCBI Taxonomy" id="69181"/>
    <lineage>
        <taxon>Eukaryota</taxon>
        <taxon>Viridiplantae</taxon>
        <taxon>Streptophyta</taxon>
        <taxon>Embryophyta</taxon>
        <taxon>Tracheophyta</taxon>
        <taxon>Spermatophyta</taxon>
        <taxon>Magnoliopsida</taxon>
        <taxon>eudicotyledons</taxon>
        <taxon>Gunneridae</taxon>
        <taxon>Pentapetalae</taxon>
        <taxon>rosids</taxon>
        <taxon>malvids</taxon>
        <taxon>Brassicales</taxon>
        <taxon>Brassicaceae</taxon>
        <taxon>Brassiceae</taxon>
        <taxon>Brassica</taxon>
    </lineage>
</organism>